<evidence type="ECO:0000313" key="2">
    <source>
        <dbReference type="EMBL" id="KAI9184707.1"/>
    </source>
</evidence>
<keyword evidence="3" id="KW-1185">Reference proteome</keyword>
<dbReference type="PANTHER" id="PTHR31286">
    <property type="entry name" value="GLYCINE-RICH CELL WALL STRUCTURAL PROTEIN 1.8-LIKE"/>
    <property type="match status" value="1"/>
</dbReference>
<gene>
    <name evidence="2" type="ORF">LWI28_000187</name>
</gene>
<protein>
    <recommendedName>
        <fullName evidence="1">DUF4283 domain-containing protein</fullName>
    </recommendedName>
</protein>
<comment type="caution">
    <text evidence="2">The sequence shown here is derived from an EMBL/GenBank/DDBJ whole genome shotgun (WGS) entry which is preliminary data.</text>
</comment>
<organism evidence="2 3">
    <name type="scientific">Acer negundo</name>
    <name type="common">Box elder</name>
    <dbReference type="NCBI Taxonomy" id="4023"/>
    <lineage>
        <taxon>Eukaryota</taxon>
        <taxon>Viridiplantae</taxon>
        <taxon>Streptophyta</taxon>
        <taxon>Embryophyta</taxon>
        <taxon>Tracheophyta</taxon>
        <taxon>Spermatophyta</taxon>
        <taxon>Magnoliopsida</taxon>
        <taxon>eudicotyledons</taxon>
        <taxon>Gunneridae</taxon>
        <taxon>Pentapetalae</taxon>
        <taxon>rosids</taxon>
        <taxon>malvids</taxon>
        <taxon>Sapindales</taxon>
        <taxon>Sapindaceae</taxon>
        <taxon>Hippocastanoideae</taxon>
        <taxon>Acereae</taxon>
        <taxon>Acer</taxon>
    </lineage>
</organism>
<evidence type="ECO:0000259" key="1">
    <source>
        <dbReference type="Pfam" id="PF14111"/>
    </source>
</evidence>
<sequence length="210" mass="24350">MEMERAIEDLKLALVLKFLSSRPSIDVLRVQIIKTWGFSEVSMINFMDNNHVLLHLANEKDYILLGQEKEEWWLDVNSDFLTASHRARMCVEVNLHEEVVEGFPLVVGQNQVWQQVRYEKRGFYCNKCFRQGHTAVVCRVGEKPIRKEGLRKEREEKVWKEVGQKDSLKKGEDLTVVVAQNQGNIEFNKENEFESLGGGNLQLAVTVEKE</sequence>
<dbReference type="AlphaFoldDB" id="A0AAD5J384"/>
<dbReference type="PANTHER" id="PTHR31286:SF99">
    <property type="entry name" value="DUF4283 DOMAIN-CONTAINING PROTEIN"/>
    <property type="match status" value="1"/>
</dbReference>
<dbReference type="InterPro" id="IPR040256">
    <property type="entry name" value="At4g02000-like"/>
</dbReference>
<accession>A0AAD5J384</accession>
<reference evidence="2" key="1">
    <citation type="journal article" date="2022" name="Plant J.">
        <title>Strategies of tolerance reflected in two North American maple genomes.</title>
        <authorList>
            <person name="McEvoy S.L."/>
            <person name="Sezen U.U."/>
            <person name="Trouern-Trend A."/>
            <person name="McMahon S.M."/>
            <person name="Schaberg P.G."/>
            <person name="Yang J."/>
            <person name="Wegrzyn J.L."/>
            <person name="Swenson N.G."/>
        </authorList>
    </citation>
    <scope>NUCLEOTIDE SEQUENCE</scope>
    <source>
        <strain evidence="2">91603</strain>
    </source>
</reference>
<name>A0AAD5J384_ACENE</name>
<dbReference type="Pfam" id="PF14111">
    <property type="entry name" value="DUF4283"/>
    <property type="match status" value="1"/>
</dbReference>
<feature type="domain" description="DUF4283" evidence="1">
    <location>
        <begin position="7"/>
        <end position="62"/>
    </location>
</feature>
<proteinExistence type="predicted"/>
<dbReference type="InterPro" id="IPR025558">
    <property type="entry name" value="DUF4283"/>
</dbReference>
<evidence type="ECO:0000313" key="3">
    <source>
        <dbReference type="Proteomes" id="UP001064489"/>
    </source>
</evidence>
<dbReference type="EMBL" id="JAJSOW010000100">
    <property type="protein sequence ID" value="KAI9184707.1"/>
    <property type="molecule type" value="Genomic_DNA"/>
</dbReference>
<reference evidence="2" key="2">
    <citation type="submission" date="2023-02" db="EMBL/GenBank/DDBJ databases">
        <authorList>
            <person name="Swenson N.G."/>
            <person name="Wegrzyn J.L."/>
            <person name="Mcevoy S.L."/>
        </authorList>
    </citation>
    <scope>NUCLEOTIDE SEQUENCE</scope>
    <source>
        <strain evidence="2">91603</strain>
        <tissue evidence="2">Leaf</tissue>
    </source>
</reference>
<dbReference type="Proteomes" id="UP001064489">
    <property type="component" value="Chromosome 3"/>
</dbReference>